<evidence type="ECO:0000313" key="5">
    <source>
        <dbReference type="Proteomes" id="UP000766904"/>
    </source>
</evidence>
<protein>
    <submittedName>
        <fullName evidence="4">NAD-dependent dehydratase</fullName>
    </submittedName>
</protein>
<dbReference type="AlphaFoldDB" id="A0A8J8PY06"/>
<dbReference type="Gene3D" id="3.40.50.720">
    <property type="entry name" value="NAD(P)-binding Rossmann-like Domain"/>
    <property type="match status" value="1"/>
</dbReference>
<name>A0A8J8PY06_9EURY</name>
<comment type="similarity">
    <text evidence="1">Belongs to the NAD(P)-dependent epimerase/dehydratase family.</text>
</comment>
<keyword evidence="5" id="KW-1185">Reference proteome</keyword>
<evidence type="ECO:0000256" key="1">
    <source>
        <dbReference type="ARBA" id="ARBA00007637"/>
    </source>
</evidence>
<proteinExistence type="inferred from homology"/>
<feature type="domain" description="NAD-dependent epimerase/dehydratase" evidence="3">
    <location>
        <begin position="7"/>
        <end position="239"/>
    </location>
</feature>
<reference evidence="4" key="1">
    <citation type="submission" date="2017-11" db="EMBL/GenBank/DDBJ databases">
        <authorList>
            <person name="Kajale S.C."/>
            <person name="Sharma A."/>
        </authorList>
    </citation>
    <scope>NUCLEOTIDE SEQUENCE</scope>
    <source>
        <strain evidence="4">LS1_42</strain>
    </source>
</reference>
<dbReference type="OrthoDB" id="4907at2157"/>
<comment type="caution">
    <text evidence="4">The sequence shown here is derived from an EMBL/GenBank/DDBJ whole genome shotgun (WGS) entry which is preliminary data.</text>
</comment>
<dbReference type="PRINTS" id="PR01713">
    <property type="entry name" value="NUCEPIMERASE"/>
</dbReference>
<dbReference type="InterPro" id="IPR001509">
    <property type="entry name" value="Epimerase_deHydtase"/>
</dbReference>
<dbReference type="SUPFAM" id="SSF51735">
    <property type="entry name" value="NAD(P)-binding Rossmann-fold domains"/>
    <property type="match status" value="1"/>
</dbReference>
<evidence type="ECO:0000259" key="3">
    <source>
        <dbReference type="Pfam" id="PF01370"/>
    </source>
</evidence>
<dbReference type="PANTHER" id="PTHR43000">
    <property type="entry name" value="DTDP-D-GLUCOSE 4,6-DEHYDRATASE-RELATED"/>
    <property type="match status" value="1"/>
</dbReference>
<feature type="region of interest" description="Disordered" evidence="2">
    <location>
        <begin position="297"/>
        <end position="316"/>
    </location>
</feature>
<sequence length="316" mass="34470">MITNKQILITGGAGFIGSHLAEQLTKHNYVTVLDNFSTGSGSNIDSIPVNAVIDGSVTDRDLVERVVANHDIVVHMAAVMGVRRTLERPLEVLEVNVDGTRTVLDAASNSGVERVLVASTSEVYGDAPDPPYGEDDEQAPKTNYAVAKLADERFTQAYQAASDLDYTIVRYFNVYGPRQDSSGYGYVVPIFVRNALADESLRVHGDGDQTRDFTYIDDAIDCTISALSPAGRNEVFNVGSGSELAIRDLAECVVKEVGDGKVEYVEHPRPYTVKRRCSDISKAKTLLGYTPRTSLSRGIEKMTDSAGRPQPRRYEA</sequence>
<dbReference type="Pfam" id="PF01370">
    <property type="entry name" value="Epimerase"/>
    <property type="match status" value="1"/>
</dbReference>
<dbReference type="Proteomes" id="UP000766904">
    <property type="component" value="Unassembled WGS sequence"/>
</dbReference>
<evidence type="ECO:0000313" key="4">
    <source>
        <dbReference type="EMBL" id="TYL36545.1"/>
    </source>
</evidence>
<accession>A0A8J8PY06</accession>
<dbReference type="RefSeq" id="WP_148860192.1">
    <property type="nucleotide sequence ID" value="NZ_PHNJ01000017.1"/>
</dbReference>
<gene>
    <name evidence="4" type="ORF">CV102_22280</name>
</gene>
<dbReference type="InterPro" id="IPR036291">
    <property type="entry name" value="NAD(P)-bd_dom_sf"/>
</dbReference>
<dbReference type="EMBL" id="PHNJ01000017">
    <property type="protein sequence ID" value="TYL36545.1"/>
    <property type="molecule type" value="Genomic_DNA"/>
</dbReference>
<organism evidence="4 5">
    <name type="scientific">Natronococcus pandeyae</name>
    <dbReference type="NCBI Taxonomy" id="2055836"/>
    <lineage>
        <taxon>Archaea</taxon>
        <taxon>Methanobacteriati</taxon>
        <taxon>Methanobacteriota</taxon>
        <taxon>Stenosarchaea group</taxon>
        <taxon>Halobacteria</taxon>
        <taxon>Halobacteriales</taxon>
        <taxon>Natrialbaceae</taxon>
        <taxon>Natronococcus</taxon>
    </lineage>
</organism>
<evidence type="ECO:0000256" key="2">
    <source>
        <dbReference type="SAM" id="MobiDB-lite"/>
    </source>
</evidence>